<protein>
    <submittedName>
        <fullName evidence="3">Poly(Glycerol-phosphate) alpha-glucosyltransferase</fullName>
    </submittedName>
</protein>
<evidence type="ECO:0000256" key="1">
    <source>
        <dbReference type="ARBA" id="ARBA00022676"/>
    </source>
</evidence>
<dbReference type="Proteomes" id="UP000033491">
    <property type="component" value="Unassembled WGS sequence"/>
</dbReference>
<dbReference type="Pfam" id="PF16993">
    <property type="entry name" value="Asp1"/>
    <property type="match status" value="1"/>
</dbReference>
<keyword evidence="2 3" id="KW-0808">Transferase</keyword>
<dbReference type="InterPro" id="IPR022372">
    <property type="entry name" value="Accessory_SS_Asp1"/>
</dbReference>
<dbReference type="PANTHER" id="PTHR12526:SF629">
    <property type="entry name" value="TEICHURONIC ACID BIOSYNTHESIS GLYCOSYLTRANSFERASE TUAH-RELATED"/>
    <property type="match status" value="1"/>
</dbReference>
<dbReference type="SUPFAM" id="SSF53756">
    <property type="entry name" value="UDP-Glycosyltransferase/glycogen phosphorylase"/>
    <property type="match status" value="1"/>
</dbReference>
<dbReference type="EMBL" id="JZCR01000023">
    <property type="protein sequence ID" value="KJW12060.1"/>
    <property type="molecule type" value="Genomic_DNA"/>
</dbReference>
<dbReference type="OrthoDB" id="570545at2"/>
<proteinExistence type="predicted"/>
<name>A0A0F3RQ83_9LACO</name>
<keyword evidence="1" id="KW-0328">Glycosyltransferase</keyword>
<dbReference type="Pfam" id="PF13692">
    <property type="entry name" value="Glyco_trans_1_4"/>
    <property type="match status" value="1"/>
</dbReference>
<evidence type="ECO:0000256" key="2">
    <source>
        <dbReference type="ARBA" id="ARBA00022679"/>
    </source>
</evidence>
<accession>A0A0F3RQ83</accession>
<evidence type="ECO:0000313" key="4">
    <source>
        <dbReference type="Proteomes" id="UP000033491"/>
    </source>
</evidence>
<dbReference type="Gene3D" id="3.40.50.2000">
    <property type="entry name" value="Glycogen Phosphorylase B"/>
    <property type="match status" value="3"/>
</dbReference>
<reference evidence="3 4" key="1">
    <citation type="submission" date="2015-03" db="EMBL/GenBank/DDBJ databases">
        <authorList>
            <person name="Zheng J."/>
            <person name="Ganezle M."/>
        </authorList>
    </citation>
    <scope>NUCLEOTIDE SEQUENCE [LARGE SCALE GENOMIC DNA]</scope>
    <source>
        <strain evidence="3 4">LP38</strain>
    </source>
</reference>
<dbReference type="PATRIC" id="fig|216463.3.peg.1417"/>
<organism evidence="3 4">
    <name type="scientific">Levilactobacillus spicheri</name>
    <dbReference type="NCBI Taxonomy" id="216463"/>
    <lineage>
        <taxon>Bacteria</taxon>
        <taxon>Bacillati</taxon>
        <taxon>Bacillota</taxon>
        <taxon>Bacilli</taxon>
        <taxon>Lactobacillales</taxon>
        <taxon>Lactobacillaceae</taxon>
        <taxon>Levilactobacillus</taxon>
    </lineage>
</organism>
<gene>
    <name evidence="3" type="ORF">VC81_10850</name>
</gene>
<evidence type="ECO:0000313" key="3">
    <source>
        <dbReference type="EMBL" id="KJW12060.1"/>
    </source>
</evidence>
<sequence length="498" mass="55004">MFYFINEYLLAQNSSVEHAAINRVKLFRQAHQPAKIVTKTYDCLLHRNLATFGLVADDVVNLFDYFQAATRVTPRVVRTVDLPLSPELEIRVGANFSRLTNGDVPVGLVRFVPGTVGQVAAQEFWDPQGNLTAKDLWDWRGFRSATQFFGQNGQLMAQTYYTPQGDSVIEEYFAANPQGQPVTTRLILVDYQHQGDRYFADRDELFTFFLAELSRREPATFISDRPATGIPALLALGNVAKKVLYLPINHVTLPGDPRHAALDGYLQPAFAHLERFDGLVTNTAQQAADILARYPQARVVAIPPVALPPLPVVSMGRRRPHSLLYVGRLAADKRLKQLLRIVALVHQRIDDVTLTLYGYGNSAYVQQLKTLVADLQLTSVVTFAGYTADLAERYDDYQVMVTVAASDGGPLGMYEALSHGLPVVSTRFDYGPAALIRPGVNGDLVAAGDEAGAANAIVALLSDPSRLTRMSLAAYASAQAWTPEKVWRQWRAWLTKGG</sequence>
<dbReference type="PANTHER" id="PTHR12526">
    <property type="entry name" value="GLYCOSYLTRANSFERASE"/>
    <property type="match status" value="1"/>
</dbReference>
<dbReference type="STRING" id="216463.VC81_10850"/>
<comment type="caution">
    <text evidence="3">The sequence shown here is derived from an EMBL/GenBank/DDBJ whole genome shotgun (WGS) entry which is preliminary data.</text>
</comment>
<dbReference type="GO" id="GO:0016757">
    <property type="term" value="F:glycosyltransferase activity"/>
    <property type="evidence" value="ECO:0007669"/>
    <property type="project" value="UniProtKB-KW"/>
</dbReference>
<dbReference type="AlphaFoldDB" id="A0A0F3RQ83"/>
<dbReference type="RefSeq" id="WP_045808098.1">
    <property type="nucleotide sequence ID" value="NZ_JZCR01000023.1"/>
</dbReference>
<dbReference type="GO" id="GO:0015031">
    <property type="term" value="P:protein transport"/>
    <property type="evidence" value="ECO:0007669"/>
    <property type="project" value="InterPro"/>
</dbReference>